<keyword evidence="4 11" id="KW-0436">Ligase</keyword>
<keyword evidence="7 11" id="KW-0315">Glutamine amidotransferase</keyword>
<dbReference type="PANTHER" id="PTHR43418:SF7">
    <property type="entry name" value="CARBAMOYL-PHOSPHATE SYNTHASE SMALL CHAIN"/>
    <property type="match status" value="1"/>
</dbReference>
<feature type="binding site" evidence="11">
    <location>
        <position position="219"/>
    </location>
    <ligand>
        <name>L-glutamine</name>
        <dbReference type="ChEBI" id="CHEBI:58359"/>
    </ligand>
</feature>
<dbReference type="SUPFAM" id="SSF52021">
    <property type="entry name" value="Carbamoyl phosphate synthetase, small subunit N-terminal domain"/>
    <property type="match status" value="1"/>
</dbReference>
<dbReference type="InterPro" id="IPR050472">
    <property type="entry name" value="Anth_synth/Amidotransfase"/>
</dbReference>
<evidence type="ECO:0000256" key="1">
    <source>
        <dbReference type="ARBA" id="ARBA00004812"/>
    </source>
</evidence>
<dbReference type="Proteomes" id="UP000593626">
    <property type="component" value="Chromosome"/>
</dbReference>
<dbReference type="PRINTS" id="PR00099">
    <property type="entry name" value="CPSGATASE"/>
</dbReference>
<dbReference type="EMBL" id="CP049742">
    <property type="protein sequence ID" value="QPC46281.1"/>
    <property type="molecule type" value="Genomic_DNA"/>
</dbReference>
<dbReference type="NCBIfam" id="TIGR01368">
    <property type="entry name" value="CPSaseIIsmall"/>
    <property type="match status" value="1"/>
</dbReference>
<feature type="active site" evidence="11">
    <location>
        <position position="333"/>
    </location>
</feature>
<keyword evidence="6 11" id="KW-0067">ATP-binding</keyword>
<proteinExistence type="inferred from homology"/>
<evidence type="ECO:0000256" key="2">
    <source>
        <dbReference type="ARBA" id="ARBA00005077"/>
    </source>
</evidence>
<comment type="catalytic activity">
    <reaction evidence="9 11">
        <text>hydrogencarbonate + L-glutamine + 2 ATP + H2O = carbamoyl phosphate + L-glutamate + 2 ADP + phosphate + 2 H(+)</text>
        <dbReference type="Rhea" id="RHEA:18633"/>
        <dbReference type="ChEBI" id="CHEBI:15377"/>
        <dbReference type="ChEBI" id="CHEBI:15378"/>
        <dbReference type="ChEBI" id="CHEBI:17544"/>
        <dbReference type="ChEBI" id="CHEBI:29985"/>
        <dbReference type="ChEBI" id="CHEBI:30616"/>
        <dbReference type="ChEBI" id="CHEBI:43474"/>
        <dbReference type="ChEBI" id="CHEBI:58228"/>
        <dbReference type="ChEBI" id="CHEBI:58359"/>
        <dbReference type="ChEBI" id="CHEBI:456216"/>
        <dbReference type="EC" id="6.3.5.5"/>
    </reaction>
</comment>
<comment type="pathway">
    <text evidence="1 11">Pyrimidine metabolism; UMP biosynthesis via de novo pathway; (S)-dihydroorotate from bicarbonate: step 1/3.</text>
</comment>
<dbReference type="GO" id="GO:0006541">
    <property type="term" value="P:glutamine metabolic process"/>
    <property type="evidence" value="ECO:0007669"/>
    <property type="project" value="InterPro"/>
</dbReference>
<dbReference type="GO" id="GO:0006207">
    <property type="term" value="P:'de novo' pyrimidine nucleobase biosynthetic process"/>
    <property type="evidence" value="ECO:0007669"/>
    <property type="project" value="InterPro"/>
</dbReference>
<dbReference type="PRINTS" id="PR00096">
    <property type="entry name" value="GATASE"/>
</dbReference>
<feature type="domain" description="Carbamoyl-phosphate synthase small subunit N-terminal" evidence="12">
    <location>
        <begin position="1"/>
        <end position="131"/>
    </location>
</feature>
<feature type="binding site" evidence="11">
    <location>
        <position position="221"/>
    </location>
    <ligand>
        <name>L-glutamine</name>
        <dbReference type="ChEBI" id="CHEBI:58359"/>
    </ligand>
</feature>
<comment type="pathway">
    <text evidence="2 11">Amino-acid biosynthesis; L-arginine biosynthesis; carbamoyl phosphate from bicarbonate: step 1/1.</text>
</comment>
<feature type="binding site" evidence="11">
    <location>
        <position position="290"/>
    </location>
    <ligand>
        <name>L-glutamine</name>
        <dbReference type="ChEBI" id="CHEBI:58359"/>
    </ligand>
</feature>
<dbReference type="GO" id="GO:0004088">
    <property type="term" value="F:carbamoyl-phosphate synthase (glutamine-hydrolyzing) activity"/>
    <property type="evidence" value="ECO:0007669"/>
    <property type="project" value="UniProtKB-UniRule"/>
</dbReference>
<keyword evidence="14" id="KW-1185">Reference proteome</keyword>
<feature type="active site" description="Nucleophile" evidence="11">
    <location>
        <position position="246"/>
    </location>
</feature>
<dbReference type="InterPro" id="IPR036480">
    <property type="entry name" value="CarbP_synth_ssu_N_sf"/>
</dbReference>
<reference evidence="13 14" key="1">
    <citation type="submission" date="2019-07" db="EMBL/GenBank/DDBJ databases">
        <title>Genome sequence of 2 isolates from Red Sea Mangroves.</title>
        <authorList>
            <person name="Sefrji F."/>
            <person name="Michoud G."/>
            <person name="Merlino G."/>
            <person name="Daffonchio D."/>
        </authorList>
    </citation>
    <scope>NUCLEOTIDE SEQUENCE [LARGE SCALE GENOMIC DNA]</scope>
    <source>
        <strain evidence="13 14">R1DC41</strain>
    </source>
</reference>
<keyword evidence="11" id="KW-0055">Arginine biosynthesis</keyword>
<evidence type="ECO:0000256" key="8">
    <source>
        <dbReference type="ARBA" id="ARBA00022975"/>
    </source>
</evidence>
<feature type="binding site" evidence="11">
    <location>
        <position position="45"/>
    </location>
    <ligand>
        <name>L-glutamine</name>
        <dbReference type="ChEBI" id="CHEBI:58359"/>
    </ligand>
</feature>
<comment type="catalytic activity">
    <reaction evidence="10 11">
        <text>L-glutamine + H2O = L-glutamate + NH4(+)</text>
        <dbReference type="Rhea" id="RHEA:15889"/>
        <dbReference type="ChEBI" id="CHEBI:15377"/>
        <dbReference type="ChEBI" id="CHEBI:28938"/>
        <dbReference type="ChEBI" id="CHEBI:29985"/>
        <dbReference type="ChEBI" id="CHEBI:58359"/>
    </reaction>
</comment>
<dbReference type="UniPathway" id="UPA00070">
    <property type="reaction ID" value="UER00115"/>
</dbReference>
<comment type="function">
    <text evidence="11">Small subunit of the glutamine-dependent carbamoyl phosphate synthetase (CPSase). CPSase catalyzes the formation of carbamoyl phosphate from the ammonia moiety of glutamine, carbonate, and phosphate donated by ATP, constituting the first step of 2 biosynthetic pathways, one leading to arginine and/or urea and the other to pyrimidine nucleotides. The small subunit (glutamine amidotransferase) binds and cleaves glutamine to supply the large subunit with the substrate ammonia.</text>
</comment>
<dbReference type="GO" id="GO:0044205">
    <property type="term" value="P:'de novo' UMP biosynthetic process"/>
    <property type="evidence" value="ECO:0007669"/>
    <property type="project" value="UniProtKB-UniRule"/>
</dbReference>
<comment type="subunit">
    <text evidence="11">Composed of two chains; the small (or glutamine) chain promotes the hydrolysis of glutamine to ammonia, which is used by the large (or ammonia) chain to synthesize carbamoyl phosphate. Tetramer of heterodimers (alpha,beta)4.</text>
</comment>
<sequence>MLKKLVLEDGTFFVGNSFGSDNDAIGELVFHTGMTGYQEMLTDPSYCGQLLLLTYPLIGNYGINRSDFESMKPFARALLVREWEPEPSHYEKEQSLSSFLKEHNVVGLAGIDTRQLTRHLRDKGVMKAMITSIDRSISEVVEELLSFRPNKKVVEEVSTSRAYQAPGKGKRVVVMDFGMKHGILRELVKRECDVVVVPHNTTAQEIYRLNPDGVLLSNGPGDPKDCLEAVGTVKELLGNVPIFGICLGHQLLSLACGADTFKLPFGHRGANHPVREIKTGKVTITSQNHGYACDKNSLLNTDLEITHEAVNDQTVEGVAHRKYPAFSVQYHPEASPGPLDANDLFQQFIDLMVHTEMEAKNYVKA</sequence>
<evidence type="ECO:0000256" key="7">
    <source>
        <dbReference type="ARBA" id="ARBA00022962"/>
    </source>
</evidence>
<feature type="active site" evidence="11">
    <location>
        <position position="331"/>
    </location>
</feature>
<evidence type="ECO:0000313" key="13">
    <source>
        <dbReference type="EMBL" id="QPC46281.1"/>
    </source>
</evidence>
<dbReference type="AlphaFoldDB" id="A0A7S8HF94"/>
<dbReference type="RefSeq" id="WP_239673806.1">
    <property type="nucleotide sequence ID" value="NZ_CP049742.1"/>
</dbReference>
<dbReference type="InterPro" id="IPR006274">
    <property type="entry name" value="CarbamoylP_synth_ssu"/>
</dbReference>
<evidence type="ECO:0000259" key="12">
    <source>
        <dbReference type="SMART" id="SM01097"/>
    </source>
</evidence>
<keyword evidence="11" id="KW-0028">Amino-acid biosynthesis</keyword>
<protein>
    <recommendedName>
        <fullName evidence="11">Carbamoyl phosphate synthase small chain</fullName>
        <ecNumber evidence="11">6.3.5.5</ecNumber>
    </recommendedName>
    <alternativeName>
        <fullName evidence="11">Carbamoyl phosphate synthetase glutamine chain</fullName>
    </alternativeName>
</protein>
<feature type="binding site" evidence="11">
    <location>
        <position position="291"/>
    </location>
    <ligand>
        <name>L-glutamine</name>
        <dbReference type="ChEBI" id="CHEBI:58359"/>
    </ligand>
</feature>
<dbReference type="Gene3D" id="3.40.50.880">
    <property type="match status" value="1"/>
</dbReference>
<dbReference type="PROSITE" id="PS51273">
    <property type="entry name" value="GATASE_TYPE_1"/>
    <property type="match status" value="1"/>
</dbReference>
<evidence type="ECO:0000256" key="9">
    <source>
        <dbReference type="ARBA" id="ARBA00048816"/>
    </source>
</evidence>
<dbReference type="InterPro" id="IPR017926">
    <property type="entry name" value="GATASE"/>
</dbReference>
<evidence type="ECO:0000256" key="6">
    <source>
        <dbReference type="ARBA" id="ARBA00022840"/>
    </source>
</evidence>
<dbReference type="FunFam" id="3.40.50.880:FF:000029">
    <property type="entry name" value="Carbamoyl-phosphate synthase small chain"/>
    <property type="match status" value="1"/>
</dbReference>
<dbReference type="NCBIfam" id="NF009475">
    <property type="entry name" value="PRK12838.1"/>
    <property type="match status" value="1"/>
</dbReference>
<keyword evidence="5 11" id="KW-0547">Nucleotide-binding</keyword>
<evidence type="ECO:0000256" key="3">
    <source>
        <dbReference type="ARBA" id="ARBA00007800"/>
    </source>
</evidence>
<dbReference type="SMART" id="SM01097">
    <property type="entry name" value="CPSase_sm_chain"/>
    <property type="match status" value="1"/>
</dbReference>
<evidence type="ECO:0000313" key="14">
    <source>
        <dbReference type="Proteomes" id="UP000593626"/>
    </source>
</evidence>
<feature type="binding site" evidence="11">
    <location>
        <position position="288"/>
    </location>
    <ligand>
        <name>L-glutamine</name>
        <dbReference type="ChEBI" id="CHEBI:58359"/>
    </ligand>
</feature>
<evidence type="ECO:0000256" key="4">
    <source>
        <dbReference type="ARBA" id="ARBA00022598"/>
    </source>
</evidence>
<dbReference type="Pfam" id="PF00117">
    <property type="entry name" value="GATase"/>
    <property type="match status" value="1"/>
</dbReference>
<dbReference type="InterPro" id="IPR035686">
    <property type="entry name" value="CPSase_GATase1"/>
</dbReference>
<dbReference type="UniPathway" id="UPA00068">
    <property type="reaction ID" value="UER00171"/>
</dbReference>
<dbReference type="PANTHER" id="PTHR43418">
    <property type="entry name" value="MULTIFUNCTIONAL TRYPTOPHAN BIOSYNTHESIS PROTEIN-RELATED"/>
    <property type="match status" value="1"/>
</dbReference>
<gene>
    <name evidence="11 13" type="primary">carA</name>
    <name evidence="13" type="ORF">G8O30_04550</name>
</gene>
<dbReference type="Gene3D" id="3.50.30.20">
    <property type="entry name" value="Carbamoyl-phosphate synthase small subunit, N-terminal domain"/>
    <property type="match status" value="1"/>
</dbReference>
<evidence type="ECO:0000256" key="11">
    <source>
        <dbReference type="HAMAP-Rule" id="MF_01209"/>
    </source>
</evidence>
<feature type="binding site" evidence="11">
    <location>
        <position position="247"/>
    </location>
    <ligand>
        <name>L-glutamine</name>
        <dbReference type="ChEBI" id="CHEBI:58359"/>
    </ligand>
</feature>
<evidence type="ECO:0000256" key="10">
    <source>
        <dbReference type="ARBA" id="ARBA00049285"/>
    </source>
</evidence>
<comment type="similarity">
    <text evidence="3 11">Belongs to the CarA family.</text>
</comment>
<organism evidence="13 14">
    <name type="scientific">Mangrovibacillus cuniculi</name>
    <dbReference type="NCBI Taxonomy" id="2593652"/>
    <lineage>
        <taxon>Bacteria</taxon>
        <taxon>Bacillati</taxon>
        <taxon>Bacillota</taxon>
        <taxon>Bacilli</taxon>
        <taxon>Bacillales</taxon>
        <taxon>Bacillaceae</taxon>
        <taxon>Mangrovibacillus</taxon>
    </lineage>
</organism>
<dbReference type="Pfam" id="PF00988">
    <property type="entry name" value="CPSase_sm_chain"/>
    <property type="match status" value="1"/>
</dbReference>
<dbReference type="SUPFAM" id="SSF52317">
    <property type="entry name" value="Class I glutamine amidotransferase-like"/>
    <property type="match status" value="1"/>
</dbReference>
<dbReference type="GO" id="GO:0006526">
    <property type="term" value="P:L-arginine biosynthetic process"/>
    <property type="evidence" value="ECO:0007669"/>
    <property type="project" value="UniProtKB-UniRule"/>
</dbReference>
<name>A0A7S8HF94_9BACI</name>
<dbReference type="EC" id="6.3.5.5" evidence="11"/>
<feature type="binding site" evidence="11">
    <location>
        <position position="250"/>
    </location>
    <ligand>
        <name>L-glutamine</name>
        <dbReference type="ChEBI" id="CHEBI:58359"/>
    </ligand>
</feature>
<dbReference type="InterPro" id="IPR002474">
    <property type="entry name" value="CarbamoylP_synth_ssu_N"/>
</dbReference>
<feature type="region of interest" description="CPSase" evidence="11">
    <location>
        <begin position="1"/>
        <end position="170"/>
    </location>
</feature>
<dbReference type="PRINTS" id="PR00097">
    <property type="entry name" value="ANTSNTHASEII"/>
</dbReference>
<dbReference type="GO" id="GO:0005524">
    <property type="term" value="F:ATP binding"/>
    <property type="evidence" value="ECO:0007669"/>
    <property type="project" value="UniProtKB-UniRule"/>
</dbReference>
<dbReference type="HAMAP" id="MF_01209">
    <property type="entry name" value="CPSase_S_chain"/>
    <property type="match status" value="1"/>
</dbReference>
<evidence type="ECO:0000256" key="5">
    <source>
        <dbReference type="ARBA" id="ARBA00022741"/>
    </source>
</evidence>
<dbReference type="FunFam" id="3.50.30.20:FF:000001">
    <property type="entry name" value="Carbamoyl-phosphate synthase small chain"/>
    <property type="match status" value="1"/>
</dbReference>
<dbReference type="KEGG" id="mcui:G8O30_04550"/>
<dbReference type="CDD" id="cd01744">
    <property type="entry name" value="GATase1_CPSase"/>
    <property type="match status" value="1"/>
</dbReference>
<accession>A0A7S8HF94</accession>
<dbReference type="InterPro" id="IPR029062">
    <property type="entry name" value="Class_I_gatase-like"/>
</dbReference>
<keyword evidence="8 11" id="KW-0665">Pyrimidine biosynthesis</keyword>